<evidence type="ECO:0000313" key="2">
    <source>
        <dbReference type="Proteomes" id="UP001483337"/>
    </source>
</evidence>
<dbReference type="PANTHER" id="PTHR16222">
    <property type="entry name" value="ADP-RIBOSYLGLYCOHYDROLASE"/>
    <property type="match status" value="1"/>
</dbReference>
<dbReference type="InterPro" id="IPR050792">
    <property type="entry name" value="ADP-ribosylglycohydrolase"/>
</dbReference>
<keyword evidence="2" id="KW-1185">Reference proteome</keyword>
<accession>A0ABZ2UX00</accession>
<gene>
    <name evidence="1" type="ORF">WJM97_06975</name>
</gene>
<name>A0ABZ2UX00_9CYAN</name>
<proteinExistence type="predicted"/>
<dbReference type="Gene3D" id="1.10.4080.10">
    <property type="entry name" value="ADP-ribosylation/Crystallin J1"/>
    <property type="match status" value="1"/>
</dbReference>
<dbReference type="Proteomes" id="UP001483337">
    <property type="component" value="Chromosome"/>
</dbReference>
<evidence type="ECO:0000313" key="1">
    <source>
        <dbReference type="EMBL" id="WZB89420.1"/>
    </source>
</evidence>
<sequence length="268" mass="29848">MLGAITGDIIGSIYEFNNIKTKEFPLFDDRCHFTDDTLLTLAVAEVILNADEFPDQTKYIDQFQYIQQFKSYYSEYSSVGYDADFIAWATSSSIEPYKSASNGAAMRVSPVASAFDNLSIVLEEAKRSAEVTHNHPEGIKGAQATAAAIFLARTGYDKNTIKSYIQKTFSYNLEPTLEQIRPTYKLDFSCPGSVPQAIMAFLESTDFEDAIRNAISLGGDSDTIACIAGAIAEPFYGGVPEYIAEWVFTKLDDHLWTLTDKFMTQYYA</sequence>
<reference evidence="1 2" key="1">
    <citation type="submission" date="2024-04" db="EMBL/GenBank/DDBJ databases">
        <title>Okeanomitos corallinicola gen. &amp; sp. nov. (Nostocales, Cyanobacteria), a new toxic marine heterocyst-forming cyanobacterium from a coral reef.</title>
        <authorList>
            <person name="Li H."/>
            <person name="Li R."/>
            <person name="Kang J."/>
            <person name="Hii K.S."/>
            <person name="Mohamed H.F."/>
            <person name="Xu X."/>
            <person name="Luo Z."/>
        </authorList>
    </citation>
    <scope>NUCLEOTIDE SEQUENCE [LARGE SCALE GENOMIC DNA]</scope>
    <source>
        <strain evidence="1 2">TIOX110</strain>
    </source>
</reference>
<dbReference type="EMBL" id="CP150886">
    <property type="protein sequence ID" value="WZB89420.1"/>
    <property type="molecule type" value="Genomic_DNA"/>
</dbReference>
<dbReference type="PANTHER" id="PTHR16222:SF12">
    <property type="entry name" value="ADP-RIBOSYLGLYCOHYDROLASE-RELATED"/>
    <property type="match status" value="1"/>
</dbReference>
<dbReference type="RefSeq" id="WP_353932321.1">
    <property type="nucleotide sequence ID" value="NZ_CP150886.1"/>
</dbReference>
<dbReference type="InterPro" id="IPR005502">
    <property type="entry name" value="Ribosyl_crysJ1"/>
</dbReference>
<dbReference type="Pfam" id="PF03747">
    <property type="entry name" value="ADP_ribosyl_GH"/>
    <property type="match status" value="1"/>
</dbReference>
<dbReference type="InterPro" id="IPR036705">
    <property type="entry name" value="Ribosyl_crysJ1_sf"/>
</dbReference>
<dbReference type="SUPFAM" id="SSF101478">
    <property type="entry name" value="ADP-ribosylglycohydrolase"/>
    <property type="match status" value="1"/>
</dbReference>
<organism evidence="1 2">
    <name type="scientific">Okeanomitos corallinicola TIOX110</name>
    <dbReference type="NCBI Taxonomy" id="3133117"/>
    <lineage>
        <taxon>Bacteria</taxon>
        <taxon>Bacillati</taxon>
        <taxon>Cyanobacteriota</taxon>
        <taxon>Cyanophyceae</taxon>
        <taxon>Nostocales</taxon>
        <taxon>Aphanizomenonaceae</taxon>
        <taxon>Okeanomitos</taxon>
    </lineage>
</organism>
<protein>
    <submittedName>
        <fullName evidence="1">ADP-ribosylglycohydrolase family protein</fullName>
    </submittedName>
</protein>